<feature type="domain" description="CobW/HypB/UreG nucleotide-binding" evidence="8">
    <location>
        <begin position="53"/>
        <end position="212"/>
    </location>
</feature>
<dbReference type="SUPFAM" id="SSF52540">
    <property type="entry name" value="P-loop containing nucleoside triphosphate hydrolases"/>
    <property type="match status" value="1"/>
</dbReference>
<keyword evidence="6" id="KW-0862">Zinc</keyword>
<keyword evidence="5" id="KW-0378">Hydrolase</keyword>
<dbReference type="PANTHER" id="PTHR30134">
    <property type="entry name" value="HYDROGENASE PROTEIN ASSEMBLY PROTEIN, NICKEL CHAPERONE"/>
    <property type="match status" value="1"/>
</dbReference>
<reference evidence="9 10" key="1">
    <citation type="submission" date="2016-08" db="EMBL/GenBank/DDBJ databases">
        <authorList>
            <person name="Seilhamer J.J."/>
        </authorList>
    </citation>
    <scope>NUCLEOTIDE SEQUENCE [LARGE SCALE GENOMIC DNA]</scope>
    <source>
        <strain evidence="9">L21-II-0</strain>
    </source>
</reference>
<gene>
    <name evidence="9" type="primary">hypB_2</name>
    <name evidence="9" type="ORF">L21_1455</name>
</gene>
<dbReference type="EMBL" id="FMID01000035">
    <property type="protein sequence ID" value="SCL75549.1"/>
    <property type="molecule type" value="Genomic_DNA"/>
</dbReference>
<evidence type="ECO:0000313" key="10">
    <source>
        <dbReference type="Proteomes" id="UP000184671"/>
    </source>
</evidence>
<evidence type="ECO:0000256" key="1">
    <source>
        <dbReference type="ARBA" id="ARBA00006211"/>
    </source>
</evidence>
<comment type="similarity">
    <text evidence="1">Belongs to the SIMIBI class G3E GTPase family. HypB/HupM subfamily.</text>
</comment>
<dbReference type="AlphaFoldDB" id="A0A1M4MKX5"/>
<dbReference type="GO" id="GO:0016151">
    <property type="term" value="F:nickel cation binding"/>
    <property type="evidence" value="ECO:0007669"/>
    <property type="project" value="InterPro"/>
</dbReference>
<dbReference type="GO" id="GO:0005525">
    <property type="term" value="F:GTP binding"/>
    <property type="evidence" value="ECO:0007669"/>
    <property type="project" value="UniProtKB-KW"/>
</dbReference>
<evidence type="ECO:0000259" key="8">
    <source>
        <dbReference type="Pfam" id="PF02492"/>
    </source>
</evidence>
<dbReference type="PANTHER" id="PTHR30134:SF2">
    <property type="entry name" value="HYDROGENASE MATURATION FACTOR HYPB"/>
    <property type="match status" value="1"/>
</dbReference>
<dbReference type="STRING" id="118126.L21_1455"/>
<dbReference type="Gene3D" id="3.40.50.300">
    <property type="entry name" value="P-loop containing nucleotide triphosphate hydrolases"/>
    <property type="match status" value="1"/>
</dbReference>
<dbReference type="InterPro" id="IPR003495">
    <property type="entry name" value="CobW/HypB/UreG_nucleotide-bd"/>
</dbReference>
<sequence>MIWWLIYKQIMITVHTMHHIDVHVEKDIYDVNNRLADANAAHLKDHGIRAFDLLGAIGSGKTATIERLVPLIRKRGLRAGAIAGDVYGDDDFKRIVALNVPAYNANTGKECHLDAHLVEHAIEHLPLDEIDILFIENVGNMVCPTDFRLGAEKRIVVISSTEGDDVVNKHPMMFRSSNIGVINKVDLAGFVGADLDRMEADMRRYNPEMKIFRTNMKTGEGLEALLDAILA</sequence>
<keyword evidence="2" id="KW-0533">Nickel</keyword>
<dbReference type="GO" id="GO:0003924">
    <property type="term" value="F:GTPase activity"/>
    <property type="evidence" value="ECO:0007669"/>
    <property type="project" value="InterPro"/>
</dbReference>
<dbReference type="GO" id="GO:0051604">
    <property type="term" value="P:protein maturation"/>
    <property type="evidence" value="ECO:0007669"/>
    <property type="project" value="InterPro"/>
</dbReference>
<protein>
    <submittedName>
        <fullName evidence="9">Hydrogenase isoenzymes nickel incorporation protein HypB</fullName>
    </submittedName>
</protein>
<evidence type="ECO:0000256" key="7">
    <source>
        <dbReference type="ARBA" id="ARBA00023134"/>
    </source>
</evidence>
<dbReference type="PIRSF" id="PIRSF005624">
    <property type="entry name" value="Ni-bind_GTPase"/>
    <property type="match status" value="1"/>
</dbReference>
<dbReference type="NCBIfam" id="TIGR00073">
    <property type="entry name" value="hypB"/>
    <property type="match status" value="1"/>
</dbReference>
<name>A0A1M4MKX5_9EURY</name>
<evidence type="ECO:0000256" key="5">
    <source>
        <dbReference type="ARBA" id="ARBA00022801"/>
    </source>
</evidence>
<dbReference type="InterPro" id="IPR027417">
    <property type="entry name" value="P-loop_NTPase"/>
</dbReference>
<proteinExistence type="inferred from homology"/>
<evidence type="ECO:0000256" key="4">
    <source>
        <dbReference type="ARBA" id="ARBA00022741"/>
    </source>
</evidence>
<evidence type="ECO:0000313" key="9">
    <source>
        <dbReference type="EMBL" id="SCL75549.1"/>
    </source>
</evidence>
<keyword evidence="3" id="KW-0479">Metal-binding</keyword>
<dbReference type="Proteomes" id="UP000184671">
    <property type="component" value="Unassembled WGS sequence"/>
</dbReference>
<evidence type="ECO:0000256" key="2">
    <source>
        <dbReference type="ARBA" id="ARBA00022596"/>
    </source>
</evidence>
<dbReference type="GO" id="GO:0008270">
    <property type="term" value="F:zinc ion binding"/>
    <property type="evidence" value="ECO:0007669"/>
    <property type="project" value="TreeGrafter"/>
</dbReference>
<evidence type="ECO:0000256" key="6">
    <source>
        <dbReference type="ARBA" id="ARBA00022833"/>
    </source>
</evidence>
<dbReference type="InterPro" id="IPR004392">
    <property type="entry name" value="Hyd_mat_HypB"/>
</dbReference>
<keyword evidence="4" id="KW-0547">Nucleotide-binding</keyword>
<accession>A0A1M4MKX5</accession>
<organism evidence="9 10">
    <name type="scientific">Methanoculleus chikugoensis</name>
    <dbReference type="NCBI Taxonomy" id="118126"/>
    <lineage>
        <taxon>Archaea</taxon>
        <taxon>Methanobacteriati</taxon>
        <taxon>Methanobacteriota</taxon>
        <taxon>Stenosarchaea group</taxon>
        <taxon>Methanomicrobia</taxon>
        <taxon>Methanomicrobiales</taxon>
        <taxon>Methanomicrobiaceae</taxon>
        <taxon>Methanoculleus</taxon>
    </lineage>
</organism>
<dbReference type="Pfam" id="PF02492">
    <property type="entry name" value="cobW"/>
    <property type="match status" value="1"/>
</dbReference>
<evidence type="ECO:0000256" key="3">
    <source>
        <dbReference type="ARBA" id="ARBA00022723"/>
    </source>
</evidence>
<keyword evidence="7" id="KW-0342">GTP-binding</keyword>